<proteinExistence type="predicted"/>
<protein>
    <submittedName>
        <fullName evidence="2">Uncharacterized protein</fullName>
    </submittedName>
</protein>
<evidence type="ECO:0000256" key="1">
    <source>
        <dbReference type="SAM" id="Phobius"/>
    </source>
</evidence>
<dbReference type="EMBL" id="HBKQ01017135">
    <property type="protein sequence ID" value="CAE2230016.1"/>
    <property type="molecule type" value="Transcribed_RNA"/>
</dbReference>
<feature type="transmembrane region" description="Helical" evidence="1">
    <location>
        <begin position="444"/>
        <end position="465"/>
    </location>
</feature>
<gene>
    <name evidence="2" type="ORF">OAUR00152_LOCUS11571</name>
</gene>
<name>A0A7S4II03_9STRA</name>
<feature type="transmembrane region" description="Helical" evidence="1">
    <location>
        <begin position="154"/>
        <end position="175"/>
    </location>
</feature>
<dbReference type="AlphaFoldDB" id="A0A7S4II03"/>
<reference evidence="2" key="1">
    <citation type="submission" date="2021-01" db="EMBL/GenBank/DDBJ databases">
        <authorList>
            <person name="Corre E."/>
            <person name="Pelletier E."/>
            <person name="Niang G."/>
            <person name="Scheremetjew M."/>
            <person name="Finn R."/>
            <person name="Kale V."/>
            <person name="Holt S."/>
            <person name="Cochrane G."/>
            <person name="Meng A."/>
            <person name="Brown T."/>
            <person name="Cohen L."/>
        </authorList>
    </citation>
    <scope>NUCLEOTIDE SEQUENCE</scope>
    <source>
        <strain evidence="2">Isolate 1302-5</strain>
    </source>
</reference>
<evidence type="ECO:0000313" key="2">
    <source>
        <dbReference type="EMBL" id="CAE2230016.1"/>
    </source>
</evidence>
<accession>A0A7S4II03</accession>
<keyword evidence="1" id="KW-0472">Membrane</keyword>
<feature type="transmembrane region" description="Helical" evidence="1">
    <location>
        <begin position="274"/>
        <end position="302"/>
    </location>
</feature>
<organism evidence="2">
    <name type="scientific">Odontella aurita</name>
    <dbReference type="NCBI Taxonomy" id="265563"/>
    <lineage>
        <taxon>Eukaryota</taxon>
        <taxon>Sar</taxon>
        <taxon>Stramenopiles</taxon>
        <taxon>Ochrophyta</taxon>
        <taxon>Bacillariophyta</taxon>
        <taxon>Mediophyceae</taxon>
        <taxon>Biddulphiophycidae</taxon>
        <taxon>Eupodiscales</taxon>
        <taxon>Odontellaceae</taxon>
        <taxon>Odontella</taxon>
    </lineage>
</organism>
<feature type="transmembrane region" description="Helical" evidence="1">
    <location>
        <begin position="12"/>
        <end position="40"/>
    </location>
</feature>
<feature type="transmembrane region" description="Helical" evidence="1">
    <location>
        <begin position="187"/>
        <end position="207"/>
    </location>
</feature>
<sequence>MLQRLKDFIIALIITLLRCLIFCALAPFGFVFGLIFSIFFAGPQIYYQSTVFDDSALKARYVAEGIRMEGRVVRRWTENSGSDHGPTYHVAVEYHANEGGTHGDICYSKNFRLTQSMHEQSSLSLVRLPRFPTSAILFDSISGFDSDFPPSNKAGLVFSFFWTTMWNMIPLVIVLTSIDSCLYCSKLIGPIFVGLIIVEFFIGYWVAKKFRDKNLNQTIYGATRVSRSNLSQNEGKTRIQDDHDAGRHPLSYESFLEEEPLSGTKVAFRVVKDWIVVVSWALAFLYFLAAGGGHLVVSGILLPTVKKRALDKYDLPDAGDITGTIVTSRSNGYAIVRYQLGSSTYKKLLQAPSWTNQEGCCKPLVRNQEELSENPQLKCLPDRPRSAQLKCRIDRRDEESARKRAMICPGMICLSLQVLVLTALLSPVTTFRDSGDMQGSLGTFARVAGSFAAALLIMGGIGTFVEYRYFFLRRLLSGAKAVESNAHRTDHQEDPEGMFADEILEDVETATVREGAEVDNKMRAVSRAKSLTETTTLRVYAK</sequence>
<keyword evidence="1" id="KW-1133">Transmembrane helix</keyword>
<keyword evidence="1" id="KW-0812">Transmembrane</keyword>
<feature type="transmembrane region" description="Helical" evidence="1">
    <location>
        <begin position="405"/>
        <end position="424"/>
    </location>
</feature>